<feature type="DNA-binding region" description="HMG box" evidence="7">
    <location>
        <begin position="112"/>
        <end position="163"/>
    </location>
</feature>
<evidence type="ECO:0000256" key="2">
    <source>
        <dbReference type="ARBA" id="ARBA00010325"/>
    </source>
</evidence>
<dbReference type="InterPro" id="IPR056775">
    <property type="entry name" value="YABBY_C"/>
</dbReference>
<comment type="subcellular location">
    <subcellularLocation>
        <location evidence="1">Nucleus</location>
    </subcellularLocation>
</comment>
<dbReference type="InterPro" id="IPR006780">
    <property type="entry name" value="YABBY"/>
</dbReference>
<evidence type="ECO:0000256" key="6">
    <source>
        <dbReference type="ARBA" id="ARBA00023242"/>
    </source>
</evidence>
<evidence type="ECO:0000313" key="10">
    <source>
        <dbReference type="Proteomes" id="UP000027138"/>
    </source>
</evidence>
<dbReference type="Pfam" id="PF04690">
    <property type="entry name" value="YABBY"/>
    <property type="match status" value="1"/>
</dbReference>
<dbReference type="GO" id="GO:0003677">
    <property type="term" value="F:DNA binding"/>
    <property type="evidence" value="ECO:0007669"/>
    <property type="project" value="UniProtKB-UniRule"/>
</dbReference>
<evidence type="ECO:0000313" key="9">
    <source>
        <dbReference type="EMBL" id="KDP36086.1"/>
    </source>
</evidence>
<dbReference type="PROSITE" id="PS50118">
    <property type="entry name" value="HMG_BOX_2"/>
    <property type="match status" value="1"/>
</dbReference>
<keyword evidence="5" id="KW-0862">Zinc</keyword>
<reference evidence="9 10" key="1">
    <citation type="journal article" date="2014" name="PLoS ONE">
        <title>Global Analysis of Gene Expression Profiles in Physic Nut (Jatropha curcas L.) Seedlings Exposed to Salt Stress.</title>
        <authorList>
            <person name="Zhang L."/>
            <person name="Zhang C."/>
            <person name="Wu P."/>
            <person name="Chen Y."/>
            <person name="Li M."/>
            <person name="Jiang H."/>
            <person name="Wu G."/>
        </authorList>
    </citation>
    <scope>NUCLEOTIDE SEQUENCE [LARGE SCALE GENOMIC DNA]</scope>
    <source>
        <strain evidence="10">cv. GZQX0401</strain>
        <tissue evidence="9">Young leaves</tissue>
    </source>
</reference>
<evidence type="ECO:0000259" key="8">
    <source>
        <dbReference type="PROSITE" id="PS50118"/>
    </source>
</evidence>
<keyword evidence="6 7" id="KW-0539">Nucleus</keyword>
<organism evidence="9 10">
    <name type="scientific">Jatropha curcas</name>
    <name type="common">Barbados nut</name>
    <dbReference type="NCBI Taxonomy" id="180498"/>
    <lineage>
        <taxon>Eukaryota</taxon>
        <taxon>Viridiplantae</taxon>
        <taxon>Streptophyta</taxon>
        <taxon>Embryophyta</taxon>
        <taxon>Tracheophyta</taxon>
        <taxon>Spermatophyta</taxon>
        <taxon>Magnoliopsida</taxon>
        <taxon>eudicotyledons</taxon>
        <taxon>Gunneridae</taxon>
        <taxon>Pentapetalae</taxon>
        <taxon>rosids</taxon>
        <taxon>fabids</taxon>
        <taxon>Malpighiales</taxon>
        <taxon>Euphorbiaceae</taxon>
        <taxon>Crotonoideae</taxon>
        <taxon>Jatropheae</taxon>
        <taxon>Jatropha</taxon>
    </lineage>
</organism>
<name>A0A067KIN0_JATCU</name>
<dbReference type="OrthoDB" id="667577at2759"/>
<proteinExistence type="inferred from homology"/>
<protein>
    <recommendedName>
        <fullName evidence="8">HMG box domain-containing protein</fullName>
    </recommendedName>
</protein>
<dbReference type="CDD" id="cd00084">
    <property type="entry name" value="HMG-box_SF"/>
    <property type="match status" value="1"/>
</dbReference>
<keyword evidence="7" id="KW-0238">DNA-binding</keyword>
<dbReference type="PANTHER" id="PTHR31675:SF41">
    <property type="entry name" value="YABBY FAMILY PROTEIN"/>
    <property type="match status" value="1"/>
</dbReference>
<dbReference type="GO" id="GO:0008270">
    <property type="term" value="F:zinc ion binding"/>
    <property type="evidence" value="ECO:0007669"/>
    <property type="project" value="UniProtKB-KW"/>
</dbReference>
<keyword evidence="3" id="KW-0479">Metal-binding</keyword>
<evidence type="ECO:0000256" key="1">
    <source>
        <dbReference type="ARBA" id="ARBA00004123"/>
    </source>
</evidence>
<dbReference type="InterPro" id="IPR056776">
    <property type="entry name" value="YABBY_N"/>
</dbReference>
<dbReference type="Proteomes" id="UP000027138">
    <property type="component" value="Unassembled WGS sequence"/>
</dbReference>
<evidence type="ECO:0000256" key="3">
    <source>
        <dbReference type="ARBA" id="ARBA00022723"/>
    </source>
</evidence>
<feature type="domain" description="HMG box" evidence="8">
    <location>
        <begin position="112"/>
        <end position="163"/>
    </location>
</feature>
<dbReference type="InterPro" id="IPR009071">
    <property type="entry name" value="HMG_box_dom"/>
</dbReference>
<dbReference type="AlphaFoldDB" id="A0A067KIN0"/>
<keyword evidence="10" id="KW-1185">Reference proteome</keyword>
<dbReference type="GO" id="GO:0005634">
    <property type="term" value="C:nucleus"/>
    <property type="evidence" value="ECO:0007669"/>
    <property type="project" value="UniProtKB-SubCell"/>
</dbReference>
<dbReference type="Gene3D" id="1.10.30.10">
    <property type="entry name" value="High mobility group box domain"/>
    <property type="match status" value="1"/>
</dbReference>
<dbReference type="InterPro" id="IPR036910">
    <property type="entry name" value="HMG_box_dom_sf"/>
</dbReference>
<dbReference type="PANTHER" id="PTHR31675">
    <property type="entry name" value="PROTEIN YABBY 6-RELATED"/>
    <property type="match status" value="1"/>
</dbReference>
<sequence length="163" mass="18387">MSLENISSECFCYVHCNFCNTNLAVNVPNNIVCNVVTVKCGHCSNLLSLNTTAMQQTTTHHHLQNVHKQNVLHQDLNERSLSSKDNEVSVLVFPSQSERSRTLSAHAAIGKRQRPPSAYNKFIKEEIRRIKANNPKISHREAFSTAAKNWAHLPHTQFGLTLK</sequence>
<evidence type="ECO:0000256" key="4">
    <source>
        <dbReference type="ARBA" id="ARBA00022771"/>
    </source>
</evidence>
<gene>
    <name evidence="9" type="ORF">JCGZ_08730</name>
</gene>
<dbReference type="Pfam" id="PF24868">
    <property type="entry name" value="YABBY_N"/>
    <property type="match status" value="1"/>
</dbReference>
<dbReference type="GO" id="GO:0010158">
    <property type="term" value="P:abaxial cell fate specification"/>
    <property type="evidence" value="ECO:0007669"/>
    <property type="project" value="TreeGrafter"/>
</dbReference>
<evidence type="ECO:0000256" key="5">
    <source>
        <dbReference type="ARBA" id="ARBA00022833"/>
    </source>
</evidence>
<comment type="similarity">
    <text evidence="2">Belongs to the YABBY family.</text>
</comment>
<accession>A0A067KIN0</accession>
<keyword evidence="4" id="KW-0863">Zinc-finger</keyword>
<dbReference type="SUPFAM" id="SSF47095">
    <property type="entry name" value="HMG-box"/>
    <property type="match status" value="1"/>
</dbReference>
<evidence type="ECO:0000256" key="7">
    <source>
        <dbReference type="PROSITE-ProRule" id="PRU00267"/>
    </source>
</evidence>
<dbReference type="EMBL" id="KK914453">
    <property type="protein sequence ID" value="KDP36086.1"/>
    <property type="molecule type" value="Genomic_DNA"/>
</dbReference>